<name>A0A7M3MES2_9BACT</name>
<dbReference type="Proteomes" id="UP000448292">
    <property type="component" value="Unassembled WGS sequence"/>
</dbReference>
<keyword evidence="3" id="KW-1185">Reference proteome</keyword>
<accession>A0A7M3MES2</accession>
<proteinExistence type="predicted"/>
<dbReference type="AlphaFoldDB" id="A0A7M3MES2"/>
<evidence type="ECO:0000313" key="3">
    <source>
        <dbReference type="Proteomes" id="UP000448292"/>
    </source>
</evidence>
<dbReference type="NCBIfam" id="TIGR04354">
    <property type="entry name" value="amphi-Trp"/>
    <property type="match status" value="1"/>
</dbReference>
<feature type="domain" description="Amphi-Trp" evidence="1">
    <location>
        <begin position="1"/>
        <end position="87"/>
    </location>
</feature>
<organism evidence="2 3">
    <name type="scientific">Oceanidesulfovibrio indonesiensis</name>
    <dbReference type="NCBI Taxonomy" id="54767"/>
    <lineage>
        <taxon>Bacteria</taxon>
        <taxon>Pseudomonadati</taxon>
        <taxon>Thermodesulfobacteriota</taxon>
        <taxon>Desulfovibrionia</taxon>
        <taxon>Desulfovibrionales</taxon>
        <taxon>Desulfovibrionaceae</taxon>
        <taxon>Oceanidesulfovibrio</taxon>
    </lineage>
</organism>
<evidence type="ECO:0000313" key="2">
    <source>
        <dbReference type="EMBL" id="TVM17395.1"/>
    </source>
</evidence>
<protein>
    <submittedName>
        <fullName evidence="2">Amphi-Trp domain-containing protein</fullName>
    </submittedName>
</protein>
<evidence type="ECO:0000259" key="1">
    <source>
        <dbReference type="Pfam" id="PF20068"/>
    </source>
</evidence>
<dbReference type="InterPro" id="IPR027598">
    <property type="entry name" value="Amphi-Trp_dom"/>
</dbReference>
<dbReference type="OrthoDB" id="5471810at2"/>
<dbReference type="RefSeq" id="WP_144302978.1">
    <property type="nucleotide sequence ID" value="NZ_QMIE01000007.1"/>
</dbReference>
<gene>
    <name evidence="2" type="ORF">DPQ33_09475</name>
</gene>
<dbReference type="Pfam" id="PF20068">
    <property type="entry name" value="Amphi-Trp"/>
    <property type="match status" value="1"/>
</dbReference>
<sequence length="91" mass="10056">MGREIVLFKSEEKKSRGEAAAFLRELADKLEAGRIALRQAGEETVLEPSEMLELEVKAEEETKSKGVQLSLEVELVWYPGAQDKPGGVRLG</sequence>
<comment type="caution">
    <text evidence="2">The sequence shown here is derived from an EMBL/GenBank/DDBJ whole genome shotgun (WGS) entry which is preliminary data.</text>
</comment>
<dbReference type="EMBL" id="QMIE01000007">
    <property type="protein sequence ID" value="TVM17395.1"/>
    <property type="molecule type" value="Genomic_DNA"/>
</dbReference>
<reference evidence="2 3" key="1">
    <citation type="submission" date="2018-06" db="EMBL/GenBank/DDBJ databases">
        <title>Complete genome of Desulfovibrio indonesiensis P37SLT.</title>
        <authorList>
            <person name="Crispim J.S."/>
            <person name="Vidigal P.M.P."/>
            <person name="Silva L.C.F."/>
            <person name="Laguardia C.N."/>
            <person name="Araujo L.C."/>
            <person name="Dias R.S."/>
            <person name="Sousa M.P."/>
            <person name="Paula S.O."/>
            <person name="Silva C."/>
        </authorList>
    </citation>
    <scope>NUCLEOTIDE SEQUENCE [LARGE SCALE GENOMIC DNA]</scope>
    <source>
        <strain evidence="2 3">P37SLT</strain>
    </source>
</reference>